<keyword evidence="3" id="KW-1185">Reference proteome</keyword>
<feature type="compositionally biased region" description="Polar residues" evidence="1">
    <location>
        <begin position="465"/>
        <end position="481"/>
    </location>
</feature>
<dbReference type="EMBL" id="KV014956">
    <property type="protein sequence ID" value="KZV21093.1"/>
    <property type="molecule type" value="Genomic_DNA"/>
</dbReference>
<sequence>MASYLFINTVHVCFESVLAMDNAGMVAMFESLVDTGLKGFLGCPAVIHEADLLEFFANGSVRDGVVVSTVNGVTVEISEQLFAETFELPVEGLTDLSEIHKDLVFDARSIVSLSGESVSMFGKNKELAIEFRLICEILAKTISVKAGSFDAITQEKFLMMATITCGVRINWNRLLFNIFKDMVTPGSRKAKGNAIQISLLLENFPNLELGESSEFPYSKVLTEKTVHRYIVLNDKVGMEVVTAEPRVKKTPTKKAASKKRPATDAAVAPVVKNKRTTKSKSVSLKDTLDIFPVSQDEPVVESGTISIPGVNEGDWYKASLPKISAADKGKAPLLERDPAKGNPIKEQFSLFLADIEVLVMLREQIIDEVEKFFDSFSLKRLATLKIDESYFDKEALILSWAETESTRVSLNMRTYILTKYREFDQKIFGGEENQFYPRRSWVKATTSCKTWVSLKTTQTGKTTKPQRNMGSNPSTESNYKTTLNNKNKIQMLCMQLGTTAEGYNQGREPKNSMHSSTEIFNRICGHASHSAHKGNESAESPLVLASWQQLRDLALANNSLQEWYRKEEPLKWSPTLPQMPKTMVGNNGNSPKKLTVNSTRVRETEVDNLENFTKHGIGRCIKTLRSNLIKRRRITTSSNPVDNPRAIPVASYREPDASYRKPDASYREPERKLQETRRKLQYSCLSLTSALSWKPVDTYANKSSQLVPATSKRRRANLSKRCRFPSTNKIKQQLDTNTLPAFINTTHPDFTKTTAFKSRTTKTRYDWISPKRPALTTKPAFTQNLKNTKTSRNALNVKSDPKCQPNSQTEI</sequence>
<feature type="region of interest" description="Disordered" evidence="1">
    <location>
        <begin position="574"/>
        <end position="594"/>
    </location>
</feature>
<evidence type="ECO:0000313" key="2">
    <source>
        <dbReference type="EMBL" id="KZV21093.1"/>
    </source>
</evidence>
<reference evidence="2 3" key="1">
    <citation type="journal article" date="2015" name="Proc. Natl. Acad. Sci. U.S.A.">
        <title>The resurrection genome of Boea hygrometrica: A blueprint for survival of dehydration.</title>
        <authorList>
            <person name="Xiao L."/>
            <person name="Yang G."/>
            <person name="Zhang L."/>
            <person name="Yang X."/>
            <person name="Zhao S."/>
            <person name="Ji Z."/>
            <person name="Zhou Q."/>
            <person name="Hu M."/>
            <person name="Wang Y."/>
            <person name="Chen M."/>
            <person name="Xu Y."/>
            <person name="Jin H."/>
            <person name="Xiao X."/>
            <person name="Hu G."/>
            <person name="Bao F."/>
            <person name="Hu Y."/>
            <person name="Wan P."/>
            <person name="Li L."/>
            <person name="Deng X."/>
            <person name="Kuang T."/>
            <person name="Xiang C."/>
            <person name="Zhu J.K."/>
            <person name="Oliver M.J."/>
            <person name="He Y."/>
        </authorList>
    </citation>
    <scope>NUCLEOTIDE SEQUENCE [LARGE SCALE GENOMIC DNA]</scope>
    <source>
        <strain evidence="3">cv. XS01</strain>
    </source>
</reference>
<accession>A0A2Z7AH24</accession>
<protein>
    <submittedName>
        <fullName evidence="2">Patatin-like protein 2</fullName>
    </submittedName>
</protein>
<dbReference type="AlphaFoldDB" id="A0A2Z7AH24"/>
<evidence type="ECO:0000256" key="1">
    <source>
        <dbReference type="SAM" id="MobiDB-lite"/>
    </source>
</evidence>
<feature type="region of interest" description="Disordered" evidence="1">
    <location>
        <begin position="457"/>
        <end position="481"/>
    </location>
</feature>
<dbReference type="OrthoDB" id="1227218at2759"/>
<evidence type="ECO:0000313" key="3">
    <source>
        <dbReference type="Proteomes" id="UP000250235"/>
    </source>
</evidence>
<name>A0A2Z7AH24_9LAMI</name>
<gene>
    <name evidence="2" type="ORF">F511_35449</name>
</gene>
<proteinExistence type="predicted"/>
<organism evidence="2 3">
    <name type="scientific">Dorcoceras hygrometricum</name>
    <dbReference type="NCBI Taxonomy" id="472368"/>
    <lineage>
        <taxon>Eukaryota</taxon>
        <taxon>Viridiplantae</taxon>
        <taxon>Streptophyta</taxon>
        <taxon>Embryophyta</taxon>
        <taxon>Tracheophyta</taxon>
        <taxon>Spermatophyta</taxon>
        <taxon>Magnoliopsida</taxon>
        <taxon>eudicotyledons</taxon>
        <taxon>Gunneridae</taxon>
        <taxon>Pentapetalae</taxon>
        <taxon>asterids</taxon>
        <taxon>lamiids</taxon>
        <taxon>Lamiales</taxon>
        <taxon>Gesneriaceae</taxon>
        <taxon>Didymocarpoideae</taxon>
        <taxon>Trichosporeae</taxon>
        <taxon>Loxocarpinae</taxon>
        <taxon>Dorcoceras</taxon>
    </lineage>
</organism>
<dbReference type="Proteomes" id="UP000250235">
    <property type="component" value="Unassembled WGS sequence"/>
</dbReference>
<feature type="compositionally biased region" description="Polar residues" evidence="1">
    <location>
        <begin position="584"/>
        <end position="594"/>
    </location>
</feature>
<feature type="region of interest" description="Disordered" evidence="1">
    <location>
        <begin position="788"/>
        <end position="811"/>
    </location>
</feature>